<dbReference type="InterPro" id="IPR014716">
    <property type="entry name" value="Fibrinogen_a/b/g_C_1"/>
</dbReference>
<sequence>MNFHLVFAISVLVQSTSTSHTYPGKMTCLKPQDCSRIKQMFPGSRSGVYQIYPGGIGIGVHVYCDMAESCGGWTVIQRRMDGTGIFYRDWADYKRGFGKPDRNYWLGNDIINQLTADRKQHELLIVLEDFDDTVRYAHYRTFSIGNEKEKYKLNVTGYSGNAGDSLAYHNGLPFSTHDQDNDSDSERNCAVTYKGAWWYKNCHLSNLNGAYLRGQTSDADGMVWGTWRTDRYSLNSTVMMIR</sequence>
<feature type="domain" description="Fibrinogen C-terminal" evidence="3">
    <location>
        <begin position="25"/>
        <end position="242"/>
    </location>
</feature>
<dbReference type="FunFam" id="3.90.215.10:FF:000001">
    <property type="entry name" value="Tenascin isoform 1"/>
    <property type="match status" value="1"/>
</dbReference>
<dbReference type="PROSITE" id="PS00514">
    <property type="entry name" value="FIBRINOGEN_C_1"/>
    <property type="match status" value="1"/>
</dbReference>
<accession>A0A194ALI2</accession>
<evidence type="ECO:0000256" key="2">
    <source>
        <dbReference type="SAM" id="SignalP"/>
    </source>
</evidence>
<reference evidence="4" key="1">
    <citation type="submission" date="2016-03" db="EMBL/GenBank/DDBJ databases">
        <authorList>
            <person name="Ploux O."/>
        </authorList>
    </citation>
    <scope>NUCLEOTIDE SEQUENCE</scope>
    <source>
        <tissue evidence="4">Mantle</tissue>
    </source>
</reference>
<organism evidence="4">
    <name type="scientific">Pinctada fucata</name>
    <name type="common">Akoya pearl oyster</name>
    <name type="synonym">Pinctada imbricata fucata</name>
    <dbReference type="NCBI Taxonomy" id="50426"/>
    <lineage>
        <taxon>Eukaryota</taxon>
        <taxon>Metazoa</taxon>
        <taxon>Spiralia</taxon>
        <taxon>Lophotrochozoa</taxon>
        <taxon>Mollusca</taxon>
        <taxon>Bivalvia</taxon>
        <taxon>Autobranchia</taxon>
        <taxon>Pteriomorphia</taxon>
        <taxon>Pterioida</taxon>
        <taxon>Pterioidea</taxon>
        <taxon>Pteriidae</taxon>
        <taxon>Pinctada</taxon>
    </lineage>
</organism>
<dbReference type="InterPro" id="IPR002181">
    <property type="entry name" value="Fibrinogen_a/b/g_C_dom"/>
</dbReference>
<feature type="chain" id="PRO_5013481089" description="Fibrinogen C-terminal domain-containing protein" evidence="2">
    <location>
        <begin position="19"/>
        <end position="242"/>
    </location>
</feature>
<dbReference type="PROSITE" id="PS51406">
    <property type="entry name" value="FIBRINOGEN_C_2"/>
    <property type="match status" value="1"/>
</dbReference>
<dbReference type="SMART" id="SM00186">
    <property type="entry name" value="FBG"/>
    <property type="match status" value="1"/>
</dbReference>
<feature type="signal peptide" evidence="2">
    <location>
        <begin position="1"/>
        <end position="18"/>
    </location>
</feature>
<dbReference type="NCBIfam" id="NF040941">
    <property type="entry name" value="GGGWT_bact"/>
    <property type="match status" value="1"/>
</dbReference>
<proteinExistence type="predicted"/>
<dbReference type="EMBL" id="GELH01000901">
    <property type="protein sequence ID" value="JAS03371.1"/>
    <property type="molecule type" value="Transcribed_RNA"/>
</dbReference>
<protein>
    <recommendedName>
        <fullName evidence="3">Fibrinogen C-terminal domain-containing protein</fullName>
    </recommendedName>
</protein>
<dbReference type="InterPro" id="IPR020837">
    <property type="entry name" value="Fibrinogen_CS"/>
</dbReference>
<evidence type="ECO:0000313" key="4">
    <source>
        <dbReference type="EMBL" id="JAS03370.1"/>
    </source>
</evidence>
<dbReference type="Gene3D" id="3.90.215.10">
    <property type="entry name" value="Gamma Fibrinogen, chain A, domain 1"/>
    <property type="match status" value="1"/>
</dbReference>
<dbReference type="GO" id="GO:0005615">
    <property type="term" value="C:extracellular space"/>
    <property type="evidence" value="ECO:0007669"/>
    <property type="project" value="TreeGrafter"/>
</dbReference>
<keyword evidence="2" id="KW-0732">Signal</keyword>
<dbReference type="InterPro" id="IPR050373">
    <property type="entry name" value="Fibrinogen_C-term_domain"/>
</dbReference>
<evidence type="ECO:0000256" key="1">
    <source>
        <dbReference type="ARBA" id="ARBA00023157"/>
    </source>
</evidence>
<dbReference type="PANTHER" id="PTHR19143:SF458">
    <property type="entry name" value="FIBRINOGEN C-TERMINAL DOMAIN-CONTAINING PROTEIN-RELATED"/>
    <property type="match status" value="1"/>
</dbReference>
<dbReference type="AlphaFoldDB" id="A0A194ALI2"/>
<dbReference type="Pfam" id="PF00147">
    <property type="entry name" value="Fibrinogen_C"/>
    <property type="match status" value="1"/>
</dbReference>
<name>A0A194ALI2_PINFU</name>
<dbReference type="SUPFAM" id="SSF56496">
    <property type="entry name" value="Fibrinogen C-terminal domain-like"/>
    <property type="match status" value="1"/>
</dbReference>
<dbReference type="CDD" id="cd00087">
    <property type="entry name" value="FReD"/>
    <property type="match status" value="1"/>
</dbReference>
<evidence type="ECO:0000259" key="3">
    <source>
        <dbReference type="PROSITE" id="PS51406"/>
    </source>
</evidence>
<keyword evidence="1" id="KW-1015">Disulfide bond</keyword>
<dbReference type="PANTHER" id="PTHR19143">
    <property type="entry name" value="FIBRINOGEN/TENASCIN/ANGIOPOEITIN"/>
    <property type="match status" value="1"/>
</dbReference>
<dbReference type="EMBL" id="GELH01000902">
    <property type="protein sequence ID" value="JAS03370.1"/>
    <property type="molecule type" value="Transcribed_RNA"/>
</dbReference>
<dbReference type="InterPro" id="IPR036056">
    <property type="entry name" value="Fibrinogen-like_C"/>
</dbReference>